<proteinExistence type="predicted"/>
<sequence>MLLVLGVFVLVVAAVALLVGFVAATWEHDIVQSYAALPAPGDLGTKEFRWRCWLSPLTRRGWRTSILRSPCPRITLQCPFALLSADFAKLATSLSLPKLALEQLPFLFPQVAVGSLFLQLLGNSNFPASVRNIRLKALTVVQLRPLDMSFPMHEEDASPSPELTCVMVLTEKRFLETEVEFTVQTDLLDEQGTVWQSVTWFSIPFKQETLLVPLSLSSSALDENLMTRANAKPVTDSFACSKRNRTEFEEVSVVGVTGTRASKADTVPLMWILARATGMLQQQERVPQLPLMCNCVFGEDIASVPLQRKLRLQSWVNEEDVQEQPQSRVTKFSVDADGVNAVSGILRTVGWVFPSQGEASQ</sequence>
<dbReference type="Proteomes" id="UP000237271">
    <property type="component" value="Unassembled WGS sequence"/>
</dbReference>
<dbReference type="AlphaFoldDB" id="A0A2P4XJI0"/>
<organism evidence="1 2">
    <name type="scientific">Phytophthora palmivora</name>
    <dbReference type="NCBI Taxonomy" id="4796"/>
    <lineage>
        <taxon>Eukaryota</taxon>
        <taxon>Sar</taxon>
        <taxon>Stramenopiles</taxon>
        <taxon>Oomycota</taxon>
        <taxon>Peronosporomycetes</taxon>
        <taxon>Peronosporales</taxon>
        <taxon>Peronosporaceae</taxon>
        <taxon>Phytophthora</taxon>
    </lineage>
</organism>
<keyword evidence="2" id="KW-1185">Reference proteome</keyword>
<dbReference type="OrthoDB" id="58355at2759"/>
<name>A0A2P4XJI0_9STRA</name>
<gene>
    <name evidence="1" type="ORF">PHPALM_18617</name>
</gene>
<evidence type="ECO:0000313" key="2">
    <source>
        <dbReference type="Proteomes" id="UP000237271"/>
    </source>
</evidence>
<reference evidence="1 2" key="1">
    <citation type="journal article" date="2017" name="Genome Biol. Evol.">
        <title>Phytophthora megakarya and P. palmivora, closely related causal agents of cacao black pod rot, underwent increases in genome sizes and gene numbers by different mechanisms.</title>
        <authorList>
            <person name="Ali S.S."/>
            <person name="Shao J."/>
            <person name="Lary D.J."/>
            <person name="Kronmiller B."/>
            <person name="Shen D."/>
            <person name="Strem M.D."/>
            <person name="Amoako-Attah I."/>
            <person name="Akrofi A.Y."/>
            <person name="Begoude B.A."/>
            <person name="Ten Hoopen G.M."/>
            <person name="Coulibaly K."/>
            <person name="Kebe B.I."/>
            <person name="Melnick R.L."/>
            <person name="Guiltinan M.J."/>
            <person name="Tyler B.M."/>
            <person name="Meinhardt L.W."/>
            <person name="Bailey B.A."/>
        </authorList>
    </citation>
    <scope>NUCLEOTIDE SEQUENCE [LARGE SCALE GENOMIC DNA]</scope>
    <source>
        <strain evidence="2">sbr112.9</strain>
    </source>
</reference>
<protein>
    <submittedName>
        <fullName evidence="1">Uncharacterized protein</fullName>
    </submittedName>
</protein>
<accession>A0A2P4XJI0</accession>
<evidence type="ECO:0000313" key="1">
    <source>
        <dbReference type="EMBL" id="POM65639.1"/>
    </source>
</evidence>
<comment type="caution">
    <text evidence="1">The sequence shown here is derived from an EMBL/GenBank/DDBJ whole genome shotgun (WGS) entry which is preliminary data.</text>
</comment>
<dbReference type="EMBL" id="NCKW01010022">
    <property type="protein sequence ID" value="POM65639.1"/>
    <property type="molecule type" value="Genomic_DNA"/>
</dbReference>